<keyword evidence="1" id="KW-0863">Zinc-finger</keyword>
<dbReference type="GO" id="GO:0008270">
    <property type="term" value="F:zinc ion binding"/>
    <property type="evidence" value="ECO:0007669"/>
    <property type="project" value="UniProtKB-KW"/>
</dbReference>
<dbReference type="Gene3D" id="3.30.160.60">
    <property type="entry name" value="Classic Zinc Finger"/>
    <property type="match status" value="1"/>
</dbReference>
<name>A0A2R2MK85_LINAN</name>
<dbReference type="OrthoDB" id="10044505at2759"/>
<organism evidence="4 5">
    <name type="scientific">Lingula anatina</name>
    <name type="common">Brachiopod</name>
    <name type="synonym">Lingula unguis</name>
    <dbReference type="NCBI Taxonomy" id="7574"/>
    <lineage>
        <taxon>Eukaryota</taxon>
        <taxon>Metazoa</taxon>
        <taxon>Spiralia</taxon>
        <taxon>Lophotrochozoa</taxon>
        <taxon>Brachiopoda</taxon>
        <taxon>Linguliformea</taxon>
        <taxon>Lingulata</taxon>
        <taxon>Lingulida</taxon>
        <taxon>Linguloidea</taxon>
        <taxon>Lingulidae</taxon>
        <taxon>Lingula</taxon>
    </lineage>
</organism>
<dbReference type="Pfam" id="PF00643">
    <property type="entry name" value="zf-B_box"/>
    <property type="match status" value="1"/>
</dbReference>
<dbReference type="SUPFAM" id="SSF57845">
    <property type="entry name" value="B-box zinc-binding domain"/>
    <property type="match status" value="1"/>
</dbReference>
<evidence type="ECO:0000256" key="2">
    <source>
        <dbReference type="SAM" id="Coils"/>
    </source>
</evidence>
<dbReference type="PANTHER" id="PTHR25462:SF296">
    <property type="entry name" value="MEIOTIC P26, ISOFORM F"/>
    <property type="match status" value="1"/>
</dbReference>
<accession>A0A2R2MK85</accession>
<feature type="coiled-coil region" evidence="2">
    <location>
        <begin position="77"/>
        <end position="130"/>
    </location>
</feature>
<evidence type="ECO:0000259" key="3">
    <source>
        <dbReference type="PROSITE" id="PS50119"/>
    </source>
</evidence>
<dbReference type="PROSITE" id="PS50119">
    <property type="entry name" value="ZF_BBOX"/>
    <property type="match status" value="1"/>
</dbReference>
<dbReference type="SMART" id="SM00336">
    <property type="entry name" value="BBOX"/>
    <property type="match status" value="1"/>
</dbReference>
<dbReference type="Proteomes" id="UP000085678">
    <property type="component" value="Unplaced"/>
</dbReference>
<evidence type="ECO:0000256" key="1">
    <source>
        <dbReference type="PROSITE-ProRule" id="PRU00024"/>
    </source>
</evidence>
<keyword evidence="2" id="KW-0175">Coiled coil</keyword>
<sequence>MRDQLRHVLDTAQYCDKHDGEPLAFYCENDDTVICRECIVKVHSKHDFKELGDVVKVQRDLIQEKLKCLPTEKLSRFEKAENAIVRTEERLTENQRKVLCLVDCQKLAMTKEIKENSNTIERELDDYYQQVEKDVRQQTDAYLTSVKLHLKTYQTKVQSDYIEMQKVIDDKSNEMTAEVMAFASTQVKTLEAEKDKQEMNKIAIQSIRDFARQLTDKGSDIEVMTHSKKLQTRIQELQTVEPVFDTNITNITFTPGKTKMDVLLHFPEIPEPQLSIKTGSFTAKTHRGPLDAYFGSLKQERAHCPELMVFQKVTWLETPEENYCIVVKGWPGHIQCTDDGCTLVLHADRGNDRVVVLGSDGRFLRNILTKSDNIELPISVAVNSNLELVVGIAGGKISTYKYIALQ</sequence>
<gene>
    <name evidence="5" type="primary">LOC112041523</name>
</gene>
<dbReference type="InterPro" id="IPR047153">
    <property type="entry name" value="TRIM45/56/19-like"/>
</dbReference>
<dbReference type="PANTHER" id="PTHR25462">
    <property type="entry name" value="BONUS, ISOFORM C-RELATED"/>
    <property type="match status" value="1"/>
</dbReference>
<dbReference type="RefSeq" id="XP_023930639.1">
    <property type="nucleotide sequence ID" value="XM_024074871.1"/>
</dbReference>
<dbReference type="AlphaFoldDB" id="A0A2R2MK85"/>
<protein>
    <submittedName>
        <fullName evidence="5">Uncharacterized protein LOC112041523</fullName>
    </submittedName>
</protein>
<dbReference type="KEGG" id="lak:112041523"/>
<evidence type="ECO:0000313" key="5">
    <source>
        <dbReference type="RefSeq" id="XP_023930639.1"/>
    </source>
</evidence>
<reference evidence="5" key="1">
    <citation type="submission" date="2025-08" db="UniProtKB">
        <authorList>
            <consortium name="RefSeq"/>
        </authorList>
    </citation>
    <scope>IDENTIFICATION</scope>
    <source>
        <tissue evidence="5">Gonads</tissue>
    </source>
</reference>
<dbReference type="InterPro" id="IPR000315">
    <property type="entry name" value="Znf_B-box"/>
</dbReference>
<proteinExistence type="predicted"/>
<feature type="domain" description="B box-type" evidence="3">
    <location>
        <begin position="10"/>
        <end position="51"/>
    </location>
</feature>
<keyword evidence="1" id="KW-0862">Zinc</keyword>
<keyword evidence="1" id="KW-0479">Metal-binding</keyword>
<keyword evidence="4" id="KW-1185">Reference proteome</keyword>
<dbReference type="InParanoid" id="A0A2R2MK85"/>
<evidence type="ECO:0000313" key="4">
    <source>
        <dbReference type="Proteomes" id="UP000085678"/>
    </source>
</evidence>
<dbReference type="GeneID" id="112041523"/>